<dbReference type="EMBL" id="JBJQND010000017">
    <property type="protein sequence ID" value="KAL3842601.1"/>
    <property type="molecule type" value="Genomic_DNA"/>
</dbReference>
<evidence type="ECO:0000256" key="10">
    <source>
        <dbReference type="SAM" id="MobiDB-lite"/>
    </source>
</evidence>
<dbReference type="PANTHER" id="PTHR12709">
    <property type="entry name" value="DNA-DIRECTED RNA POLYMERASE II, III"/>
    <property type="match status" value="1"/>
</dbReference>
<feature type="region of interest" description="Disordered" evidence="10">
    <location>
        <begin position="184"/>
        <end position="334"/>
    </location>
</feature>
<evidence type="ECO:0000313" key="13">
    <source>
        <dbReference type="Proteomes" id="UP001634394"/>
    </source>
</evidence>
<dbReference type="InterPro" id="IPR036898">
    <property type="entry name" value="RNA_pol_Rpb7-like_N_sf"/>
</dbReference>
<dbReference type="GO" id="GO:0000428">
    <property type="term" value="C:DNA-directed RNA polymerase complex"/>
    <property type="evidence" value="ECO:0007669"/>
    <property type="project" value="UniProtKB-KW"/>
</dbReference>
<evidence type="ECO:0000313" key="12">
    <source>
        <dbReference type="EMBL" id="KAL3842601.1"/>
    </source>
</evidence>
<dbReference type="InterPro" id="IPR045113">
    <property type="entry name" value="Rpb7-like"/>
</dbReference>
<evidence type="ECO:0000259" key="11">
    <source>
        <dbReference type="Pfam" id="PF17875"/>
    </source>
</evidence>
<sequence>MAMKTKITYAEAKQILENDEYSQFKGQTSTIHIVLSPKYLGHLQSGIADHLNLKLNLYNEIWGGAPVVYNNVKLLQRNSRIIEEQPYLHFDVQADFIVFSPKIGCTLKGIVNKTSKFHVGCLVHNCFNASIPKPKESVDSWIGSSFTVGTEFLFVVSGIFTNNDVLSMKGYLKDDGILSSKTKKRKYEETQSVQDEGFHSESPNRDIKRSSKKKRKHLISDKSLDASGIESLGTQPSSTDQMEDERGVKKKKKKSKHSLNKFEDIVPEDQLSGRVDKSTDETLLEKKLKKKKKKKKIDPDSSAMDLSIDIPSDCHQDFENSLHKKKKKKKHKFD</sequence>
<comment type="caution">
    <text evidence="12">The sequence shown here is derived from an EMBL/GenBank/DDBJ whole genome shotgun (WGS) entry which is preliminary data.</text>
</comment>
<feature type="compositionally biased region" description="Basic residues" evidence="10">
    <location>
        <begin position="323"/>
        <end position="334"/>
    </location>
</feature>
<evidence type="ECO:0000256" key="4">
    <source>
        <dbReference type="ARBA" id="ARBA00022553"/>
    </source>
</evidence>
<dbReference type="InterPro" id="IPR041178">
    <property type="entry name" value="RPA43_OB"/>
</dbReference>
<keyword evidence="13" id="KW-1185">Reference proteome</keyword>
<dbReference type="Proteomes" id="UP001634394">
    <property type="component" value="Unassembled WGS sequence"/>
</dbReference>
<keyword evidence="4" id="KW-0597">Phosphoprotein</keyword>
<protein>
    <recommendedName>
        <fullName evidence="7">DNA-directed RNA polymerase I subunit RPA43</fullName>
    </recommendedName>
    <alternativeName>
        <fullName evidence="9">DNA-directed RNA polymerase I subunit F</fullName>
    </alternativeName>
    <alternativeName>
        <fullName evidence="8">Twist neighbor protein</fullName>
    </alternativeName>
</protein>
<evidence type="ECO:0000256" key="5">
    <source>
        <dbReference type="ARBA" id="ARBA00023163"/>
    </source>
</evidence>
<keyword evidence="3" id="KW-0240">DNA-directed RNA polymerase</keyword>
<evidence type="ECO:0000256" key="9">
    <source>
        <dbReference type="ARBA" id="ARBA00083123"/>
    </source>
</evidence>
<organism evidence="12 13">
    <name type="scientific">Sinanodonta woodiana</name>
    <name type="common">Chinese pond mussel</name>
    <name type="synonym">Anodonta woodiana</name>
    <dbReference type="NCBI Taxonomy" id="1069815"/>
    <lineage>
        <taxon>Eukaryota</taxon>
        <taxon>Metazoa</taxon>
        <taxon>Spiralia</taxon>
        <taxon>Lophotrochozoa</taxon>
        <taxon>Mollusca</taxon>
        <taxon>Bivalvia</taxon>
        <taxon>Autobranchia</taxon>
        <taxon>Heteroconchia</taxon>
        <taxon>Palaeoheterodonta</taxon>
        <taxon>Unionida</taxon>
        <taxon>Unionoidea</taxon>
        <taxon>Unionidae</taxon>
        <taxon>Unioninae</taxon>
        <taxon>Sinanodonta</taxon>
    </lineage>
</organism>
<comment type="subcellular location">
    <subcellularLocation>
        <location evidence="1">Nucleus</location>
        <location evidence="1">Nucleolus</location>
    </subcellularLocation>
</comment>
<feature type="compositionally biased region" description="Basic and acidic residues" evidence="10">
    <location>
        <begin position="196"/>
        <end position="209"/>
    </location>
</feature>
<reference evidence="12 13" key="1">
    <citation type="submission" date="2024-11" db="EMBL/GenBank/DDBJ databases">
        <title>Chromosome-level genome assembly of the freshwater bivalve Anodonta woodiana.</title>
        <authorList>
            <person name="Chen X."/>
        </authorList>
    </citation>
    <scope>NUCLEOTIDE SEQUENCE [LARGE SCALE GENOMIC DNA]</scope>
    <source>
        <strain evidence="12">MN2024</strain>
        <tissue evidence="12">Gills</tissue>
    </source>
</reference>
<dbReference type="AlphaFoldDB" id="A0ABD3TZM9"/>
<dbReference type="GO" id="GO:0005730">
    <property type="term" value="C:nucleolus"/>
    <property type="evidence" value="ECO:0007669"/>
    <property type="project" value="UniProtKB-SubCell"/>
</dbReference>
<feature type="compositionally biased region" description="Basic and acidic residues" evidence="10">
    <location>
        <begin position="312"/>
        <end position="322"/>
    </location>
</feature>
<dbReference type="Gene3D" id="3.30.1490.120">
    <property type="entry name" value="RNA polymerase Rpb7-like, N-terminal domain"/>
    <property type="match status" value="1"/>
</dbReference>
<evidence type="ECO:0000256" key="8">
    <source>
        <dbReference type="ARBA" id="ARBA00080323"/>
    </source>
</evidence>
<accession>A0ABD3TZM9</accession>
<feature type="compositionally biased region" description="Basic residues" evidence="10">
    <location>
        <begin position="248"/>
        <end position="259"/>
    </location>
</feature>
<evidence type="ECO:0000256" key="2">
    <source>
        <dbReference type="ARBA" id="ARBA00005930"/>
    </source>
</evidence>
<keyword evidence="5" id="KW-0804">Transcription</keyword>
<dbReference type="PANTHER" id="PTHR12709:SF5">
    <property type="entry name" value="DNA-DIRECTED RNA POLYMERASE I SUBUNIT RPA43"/>
    <property type="match status" value="1"/>
</dbReference>
<comment type="similarity">
    <text evidence="2">Belongs to the eukaryotic RPA43 RNA polymerase subunit family.</text>
</comment>
<feature type="domain" description="RPA43 OB" evidence="11">
    <location>
        <begin position="101"/>
        <end position="190"/>
    </location>
</feature>
<dbReference type="FunFam" id="3.30.1490.120:FF:000003">
    <property type="entry name" value="DNA-directed RNA polymerase I subunit RPA43"/>
    <property type="match status" value="1"/>
</dbReference>
<dbReference type="Gene3D" id="2.40.50.1060">
    <property type="match status" value="1"/>
</dbReference>
<name>A0ABD3TZM9_SINWO</name>
<evidence type="ECO:0000256" key="3">
    <source>
        <dbReference type="ARBA" id="ARBA00022478"/>
    </source>
</evidence>
<keyword evidence="6" id="KW-0539">Nucleus</keyword>
<evidence type="ECO:0000256" key="7">
    <source>
        <dbReference type="ARBA" id="ARBA00073455"/>
    </source>
</evidence>
<dbReference type="Pfam" id="PF17875">
    <property type="entry name" value="RPA43_OB"/>
    <property type="match status" value="1"/>
</dbReference>
<evidence type="ECO:0000256" key="6">
    <source>
        <dbReference type="ARBA" id="ARBA00023242"/>
    </source>
</evidence>
<feature type="compositionally biased region" description="Basic and acidic residues" evidence="10">
    <location>
        <begin position="274"/>
        <end position="286"/>
    </location>
</feature>
<proteinExistence type="inferred from homology"/>
<feature type="compositionally biased region" description="Basic residues" evidence="10">
    <location>
        <begin position="287"/>
        <end position="296"/>
    </location>
</feature>
<evidence type="ECO:0000256" key="1">
    <source>
        <dbReference type="ARBA" id="ARBA00004604"/>
    </source>
</evidence>
<gene>
    <name evidence="12" type="ORF">ACJMK2_020594</name>
</gene>